<dbReference type="InterPro" id="IPR018247">
    <property type="entry name" value="EF_Hand_1_Ca_BS"/>
</dbReference>
<evidence type="ECO:0000256" key="2">
    <source>
        <dbReference type="SAM" id="MobiDB-lite"/>
    </source>
</evidence>
<dbReference type="InterPro" id="IPR011993">
    <property type="entry name" value="PH-like_dom_sf"/>
</dbReference>
<feature type="compositionally biased region" description="Basic and acidic residues" evidence="2">
    <location>
        <begin position="151"/>
        <end position="162"/>
    </location>
</feature>
<dbReference type="SUPFAM" id="SSF47473">
    <property type="entry name" value="EF-hand"/>
    <property type="match status" value="1"/>
</dbReference>
<evidence type="ECO:0000259" key="3">
    <source>
        <dbReference type="PROSITE" id="PS50222"/>
    </source>
</evidence>
<keyword evidence="1" id="KW-0106">Calcium</keyword>
<sequence>MSGEDFSAWLAKWTKPDGDGGEAADPPPDDAPDDGFQPTWSPRAVEVSLARALGRTPEPLPPKTPKTPEPEPAPAPAPEPAPEPSPPPKLEPDTPRSSRRPGGSTKKLTPRPKKKKLKKKKEPKEAKRRWSVRDRRESGYASEPGDAGAPARREALERPALKDDDDESLLSSEAASPPRELSLDEQFYAAFPDKSAKNDDAEPAEDFSRPRPKSSYHRARVALAAPWGARSPAALPAVLEELRHHFCPNWRLELLRTGLHEEMRRRDIGIGDMFALVDEDHSLSLDATELFAMAQRLGCDTRVSDTDKLIDDHGDSDEGEMTIEQFVYWFHEGSAQQGHGPGANPPPASPTRGSRRSTRKRARKSMTAKARRSDALDAYADSVISHVPFDDMSDGDMLAVEATLFDGAVRDVIATFWKLTDEDGSGALSNDEYTALSVQMQRAIHEAESPGEPFDAAAADENAANDWNEDRHGKDIVDLRGFHLSMLQLADAWADEATVAAALRRRRPRPLRLPVGPARAAGVAATLAKLLDTVSIVDRTGKRVWRWNLRGDASPEKPATSPPAVVAVTVSGRRCPSAAAAAASEGMIFHRDVREVGLAVAYEHDGDFAALLEAAEARDREAGLARRRRGRQGPGPPFLLDGQGLEVLEAPLKAKEDRRAKENAPAPSGTVLAGPLLKKSRYGQWQRRHFILSPRCLAYYLAKGDASPRGEVDLRGIESCVVSGKSLALAYRGGAAGRRWPRRRGGGPRPRPTRAAASATWRA</sequence>
<dbReference type="InterPro" id="IPR011992">
    <property type="entry name" value="EF-hand-dom_pair"/>
</dbReference>
<dbReference type="InterPro" id="IPR001849">
    <property type="entry name" value="PH_domain"/>
</dbReference>
<feature type="domain" description="EF-hand" evidence="3">
    <location>
        <begin position="265"/>
        <end position="300"/>
    </location>
</feature>
<feature type="region of interest" description="Disordered" evidence="2">
    <location>
        <begin position="1"/>
        <end position="215"/>
    </location>
</feature>
<feature type="region of interest" description="Disordered" evidence="2">
    <location>
        <begin position="737"/>
        <end position="763"/>
    </location>
</feature>
<evidence type="ECO:0000313" key="4">
    <source>
        <dbReference type="EMBL" id="KAK7249483.1"/>
    </source>
</evidence>
<dbReference type="PROSITE" id="PS00018">
    <property type="entry name" value="EF_HAND_1"/>
    <property type="match status" value="1"/>
</dbReference>
<feature type="region of interest" description="Disordered" evidence="2">
    <location>
        <begin position="334"/>
        <end position="373"/>
    </location>
</feature>
<gene>
    <name evidence="4" type="ORF">SO694_00049281</name>
</gene>
<feature type="compositionally biased region" description="Low complexity" evidence="2">
    <location>
        <begin position="753"/>
        <end position="763"/>
    </location>
</feature>
<protein>
    <recommendedName>
        <fullName evidence="3">EF-hand domain-containing protein</fullName>
    </recommendedName>
</protein>
<proteinExistence type="predicted"/>
<dbReference type="InterPro" id="IPR002048">
    <property type="entry name" value="EF_hand_dom"/>
</dbReference>
<keyword evidence="5" id="KW-1185">Reference proteome</keyword>
<feature type="compositionally biased region" description="Pro residues" evidence="2">
    <location>
        <begin position="58"/>
        <end position="89"/>
    </location>
</feature>
<dbReference type="Gene3D" id="1.10.238.10">
    <property type="entry name" value="EF-hand"/>
    <property type="match status" value="1"/>
</dbReference>
<dbReference type="CDD" id="cd00821">
    <property type="entry name" value="PH"/>
    <property type="match status" value="1"/>
</dbReference>
<dbReference type="PROSITE" id="PS50222">
    <property type="entry name" value="EF_HAND_2"/>
    <property type="match status" value="1"/>
</dbReference>
<dbReference type="Proteomes" id="UP001363151">
    <property type="component" value="Unassembled WGS sequence"/>
</dbReference>
<feature type="compositionally biased region" description="Basic residues" evidence="2">
    <location>
        <begin position="108"/>
        <end position="130"/>
    </location>
</feature>
<evidence type="ECO:0000313" key="5">
    <source>
        <dbReference type="Proteomes" id="UP001363151"/>
    </source>
</evidence>
<organism evidence="4 5">
    <name type="scientific">Aureococcus anophagefferens</name>
    <name type="common">Harmful bloom alga</name>
    <dbReference type="NCBI Taxonomy" id="44056"/>
    <lineage>
        <taxon>Eukaryota</taxon>
        <taxon>Sar</taxon>
        <taxon>Stramenopiles</taxon>
        <taxon>Ochrophyta</taxon>
        <taxon>Pelagophyceae</taxon>
        <taxon>Pelagomonadales</taxon>
        <taxon>Pelagomonadaceae</taxon>
        <taxon>Aureococcus</taxon>
    </lineage>
</organism>
<reference evidence="4 5" key="1">
    <citation type="submission" date="2024-03" db="EMBL/GenBank/DDBJ databases">
        <title>Aureococcus anophagefferens CCMP1851 and Kratosvirus quantuckense: Draft genome of a second virus-susceptible host strain in the model system.</title>
        <authorList>
            <person name="Chase E."/>
            <person name="Truchon A.R."/>
            <person name="Schepens W."/>
            <person name="Wilhelm S.W."/>
        </authorList>
    </citation>
    <scope>NUCLEOTIDE SEQUENCE [LARGE SCALE GENOMIC DNA]</scope>
    <source>
        <strain evidence="4 5">CCMP1851</strain>
    </source>
</reference>
<name>A0ABR1G8K3_AURAN</name>
<dbReference type="Pfam" id="PF00169">
    <property type="entry name" value="PH"/>
    <property type="match status" value="1"/>
</dbReference>
<feature type="compositionally biased region" description="Basic residues" evidence="2">
    <location>
        <begin position="353"/>
        <end position="370"/>
    </location>
</feature>
<dbReference type="Gene3D" id="2.30.29.30">
    <property type="entry name" value="Pleckstrin-homology domain (PH domain)/Phosphotyrosine-binding domain (PTB)"/>
    <property type="match status" value="1"/>
</dbReference>
<feature type="compositionally biased region" description="Acidic residues" evidence="2">
    <location>
        <begin position="19"/>
        <end position="33"/>
    </location>
</feature>
<comment type="caution">
    <text evidence="4">The sequence shown here is derived from an EMBL/GenBank/DDBJ whole genome shotgun (WGS) entry which is preliminary data.</text>
</comment>
<dbReference type="SUPFAM" id="SSF50729">
    <property type="entry name" value="PH domain-like"/>
    <property type="match status" value="1"/>
</dbReference>
<accession>A0ABR1G8K3</accession>
<dbReference type="EMBL" id="JBBJCI010000078">
    <property type="protein sequence ID" value="KAK7249483.1"/>
    <property type="molecule type" value="Genomic_DNA"/>
</dbReference>
<evidence type="ECO:0000256" key="1">
    <source>
        <dbReference type="ARBA" id="ARBA00022837"/>
    </source>
</evidence>